<feature type="transmembrane region" description="Helical" evidence="2">
    <location>
        <begin position="102"/>
        <end position="123"/>
    </location>
</feature>
<keyword evidence="2" id="KW-0812">Transmembrane</keyword>
<dbReference type="Gene3D" id="1.20.1250.20">
    <property type="entry name" value="MFS general substrate transporter like domains"/>
    <property type="match status" value="1"/>
</dbReference>
<dbReference type="PANTHER" id="PTHR23524:SF1">
    <property type="entry name" value="MRH DOMAIN-CONTAINING PROTEIN-RELATED"/>
    <property type="match status" value="1"/>
</dbReference>
<dbReference type="InterPro" id="IPR011701">
    <property type="entry name" value="MFS"/>
</dbReference>
<reference evidence="4" key="2">
    <citation type="submission" date="2021-01" db="EMBL/GenBank/DDBJ databases">
        <authorList>
            <person name="Schikora-Tamarit M.A."/>
        </authorList>
    </citation>
    <scope>NUCLEOTIDE SEQUENCE</scope>
    <source>
        <strain evidence="4">CBS6075</strain>
    </source>
</reference>
<dbReference type="Pfam" id="PF07690">
    <property type="entry name" value="MFS_1"/>
    <property type="match status" value="1"/>
</dbReference>
<feature type="domain" description="Major facilitator superfamily (MFS) profile" evidence="3">
    <location>
        <begin position="188"/>
        <end position="396"/>
    </location>
</feature>
<feature type="transmembrane region" description="Helical" evidence="2">
    <location>
        <begin position="270"/>
        <end position="292"/>
    </location>
</feature>
<dbReference type="PROSITE" id="PS50850">
    <property type="entry name" value="MFS"/>
    <property type="match status" value="1"/>
</dbReference>
<dbReference type="GO" id="GO:0022857">
    <property type="term" value="F:transmembrane transporter activity"/>
    <property type="evidence" value="ECO:0007669"/>
    <property type="project" value="InterPro"/>
</dbReference>
<protein>
    <recommendedName>
        <fullName evidence="3">Major facilitator superfamily (MFS) profile domain-containing protein</fullName>
    </recommendedName>
</protein>
<dbReference type="PANTHER" id="PTHR23524">
    <property type="entry name" value="TRANSPORTER, PUTATIVE (AFU_ORTHOLOGUE AFUA_8G04850)-RELATED"/>
    <property type="match status" value="1"/>
</dbReference>
<evidence type="ECO:0000313" key="5">
    <source>
        <dbReference type="Proteomes" id="UP000769157"/>
    </source>
</evidence>
<evidence type="ECO:0000259" key="3">
    <source>
        <dbReference type="PROSITE" id="PS50850"/>
    </source>
</evidence>
<dbReference type="RefSeq" id="XP_046064223.1">
    <property type="nucleotide sequence ID" value="XM_046202062.1"/>
</dbReference>
<dbReference type="InterPro" id="IPR020846">
    <property type="entry name" value="MFS_dom"/>
</dbReference>
<dbReference type="GeneID" id="70233282"/>
<gene>
    <name evidence="4" type="ORF">OGAPHI_001314</name>
</gene>
<name>A0A9P8PEH6_9ASCO</name>
<keyword evidence="2" id="KW-0472">Membrane</keyword>
<feature type="transmembrane region" description="Helical" evidence="2">
    <location>
        <begin position="190"/>
        <end position="212"/>
    </location>
</feature>
<evidence type="ECO:0000313" key="4">
    <source>
        <dbReference type="EMBL" id="KAH3670798.1"/>
    </source>
</evidence>
<dbReference type="EMBL" id="JAEUBE010000087">
    <property type="protein sequence ID" value="KAH3670798.1"/>
    <property type="molecule type" value="Genomic_DNA"/>
</dbReference>
<feature type="transmembrane region" description="Helical" evidence="2">
    <location>
        <begin position="65"/>
        <end position="90"/>
    </location>
</feature>
<comment type="caution">
    <text evidence="4">The sequence shown here is derived from an EMBL/GenBank/DDBJ whole genome shotgun (WGS) entry which is preliminary data.</text>
</comment>
<dbReference type="InterPro" id="IPR036259">
    <property type="entry name" value="MFS_trans_sf"/>
</dbReference>
<sequence length="396" mass="43259">MVIELNHSGFNPVLFSSSRGSPSLDPDATSESVREAQREGSVERAQTTIEEVDILNKDRKDGKQVSLMGTMSGLGAVFSVMVLLRLPVFYGGSRTAKKAMELSYYSVGVLAFLTSVFMWFCAYKNSHDLCFKSKDPAQFHNERNNDALSEGIQSPDVDALGNSPKLESEESYLDSLKAGVRLSLEDPAILIAYLCGFLSRCITIIITLYIPFYVNRYFKDSGKCAKSFSEKIECPESYILSSILTGIANLFGLLLAPVSGILIDRLSNFTLLLMIAIGVSLTSFVSFCWVSQPDHSGLVYVSSALMGSAQILLIIISMTMLSNITSREKYKKRKGSISGVFAFVGGIGIIFTSYVGGLLADMNAKYPFILAAIANVVCGVIITISSRQNFRSIRLV</sequence>
<feature type="transmembrane region" description="Helical" evidence="2">
    <location>
        <begin position="298"/>
        <end position="316"/>
    </location>
</feature>
<dbReference type="AlphaFoldDB" id="A0A9P8PEH6"/>
<keyword evidence="5" id="KW-1185">Reference proteome</keyword>
<evidence type="ECO:0000256" key="1">
    <source>
        <dbReference type="ARBA" id="ARBA00004141"/>
    </source>
</evidence>
<evidence type="ECO:0000256" key="2">
    <source>
        <dbReference type="SAM" id="Phobius"/>
    </source>
</evidence>
<accession>A0A9P8PEH6</accession>
<feature type="transmembrane region" description="Helical" evidence="2">
    <location>
        <begin position="337"/>
        <end position="360"/>
    </location>
</feature>
<feature type="transmembrane region" description="Helical" evidence="2">
    <location>
        <begin position="238"/>
        <end position="263"/>
    </location>
</feature>
<proteinExistence type="predicted"/>
<comment type="subcellular location">
    <subcellularLocation>
        <location evidence="1">Membrane</location>
        <topology evidence="1">Multi-pass membrane protein</topology>
    </subcellularLocation>
</comment>
<keyword evidence="2" id="KW-1133">Transmembrane helix</keyword>
<organism evidence="4 5">
    <name type="scientific">Ogataea philodendri</name>
    <dbReference type="NCBI Taxonomy" id="1378263"/>
    <lineage>
        <taxon>Eukaryota</taxon>
        <taxon>Fungi</taxon>
        <taxon>Dikarya</taxon>
        <taxon>Ascomycota</taxon>
        <taxon>Saccharomycotina</taxon>
        <taxon>Pichiomycetes</taxon>
        <taxon>Pichiales</taxon>
        <taxon>Pichiaceae</taxon>
        <taxon>Ogataea</taxon>
    </lineage>
</organism>
<dbReference type="OrthoDB" id="18110at2759"/>
<dbReference type="SUPFAM" id="SSF103473">
    <property type="entry name" value="MFS general substrate transporter"/>
    <property type="match status" value="1"/>
</dbReference>
<reference evidence="4" key="1">
    <citation type="journal article" date="2021" name="Open Biol.">
        <title>Shared evolutionary footprints suggest mitochondrial oxidative damage underlies multiple complex I losses in fungi.</title>
        <authorList>
            <person name="Schikora-Tamarit M.A."/>
            <person name="Marcet-Houben M."/>
            <person name="Nosek J."/>
            <person name="Gabaldon T."/>
        </authorList>
    </citation>
    <scope>NUCLEOTIDE SEQUENCE</scope>
    <source>
        <strain evidence="4">CBS6075</strain>
    </source>
</reference>
<feature type="transmembrane region" description="Helical" evidence="2">
    <location>
        <begin position="366"/>
        <end position="384"/>
    </location>
</feature>
<dbReference type="GO" id="GO:0016020">
    <property type="term" value="C:membrane"/>
    <property type="evidence" value="ECO:0007669"/>
    <property type="project" value="UniProtKB-SubCell"/>
</dbReference>
<dbReference type="Proteomes" id="UP000769157">
    <property type="component" value="Unassembled WGS sequence"/>
</dbReference>